<evidence type="ECO:0000256" key="10">
    <source>
        <dbReference type="ARBA" id="ARBA00023136"/>
    </source>
</evidence>
<evidence type="ECO:0000313" key="14">
    <source>
        <dbReference type="EMBL" id="PZX40634.1"/>
    </source>
</evidence>
<comment type="caution">
    <text evidence="14">The sequence shown here is derived from an EMBL/GenBank/DDBJ whole genome shotgun (WGS) entry which is preliminary data.</text>
</comment>
<comment type="subcellular location">
    <subcellularLocation>
        <location evidence="1">Membrane</location>
        <topology evidence="1">Multi-pass membrane protein</topology>
    </subcellularLocation>
</comment>
<evidence type="ECO:0000259" key="13">
    <source>
        <dbReference type="Pfam" id="PF00520"/>
    </source>
</evidence>
<keyword evidence="9" id="KW-0406">Ion transport</keyword>
<keyword evidence="6" id="KW-0851">Voltage-gated channel</keyword>
<evidence type="ECO:0000256" key="9">
    <source>
        <dbReference type="ARBA" id="ARBA00023065"/>
    </source>
</evidence>
<reference evidence="14 15" key="1">
    <citation type="submission" date="2018-06" db="EMBL/GenBank/DDBJ databases">
        <title>Genomic Encyclopedia of Archaeal and Bacterial Type Strains, Phase II (KMG-II): from individual species to whole genera.</title>
        <authorList>
            <person name="Goeker M."/>
        </authorList>
    </citation>
    <scope>NUCLEOTIDE SEQUENCE [LARGE SCALE GENOMIC DNA]</scope>
    <source>
        <strain evidence="14 15">DSM 13087</strain>
    </source>
</reference>
<dbReference type="PANTHER" id="PTHR11537">
    <property type="entry name" value="VOLTAGE-GATED POTASSIUM CHANNEL"/>
    <property type="match status" value="1"/>
</dbReference>
<feature type="transmembrane region" description="Helical" evidence="12">
    <location>
        <begin position="213"/>
        <end position="237"/>
    </location>
</feature>
<dbReference type="GO" id="GO:0005249">
    <property type="term" value="F:voltage-gated potassium channel activity"/>
    <property type="evidence" value="ECO:0007669"/>
    <property type="project" value="InterPro"/>
</dbReference>
<keyword evidence="10 12" id="KW-0472">Membrane</keyword>
<dbReference type="STRING" id="121821.GCA_001870675_01318"/>
<protein>
    <submittedName>
        <fullName evidence="14">Voltage-gated potassium channel</fullName>
    </submittedName>
</protein>
<evidence type="ECO:0000256" key="11">
    <source>
        <dbReference type="ARBA" id="ARBA00023303"/>
    </source>
</evidence>
<sequence length="248" mass="26906">MLREKLSFALDPEMKASPGLSRTNTAIITLICISVLFGVFETEHTVTDLFAPVFAVAHVFFFVLFSFEYLGRIYAAPVNPRYPSCASYAATFASLLDLLVLVSFLLPLFGLEAALLRMFRAVRLMRLARLGRYSLALQMIGAAISQRRYELGVSMVAAVALMLLSSSALYLAERHAQPEAFGSIPRAMWWSIATLTTVGYGDTVPVTVLGRVAAAFTALTGIGLIALPTGILAGAFSDALRNIRATRD</sequence>
<dbReference type="GO" id="GO:0001508">
    <property type="term" value="P:action potential"/>
    <property type="evidence" value="ECO:0007669"/>
    <property type="project" value="TreeGrafter"/>
</dbReference>
<feature type="transmembrane region" description="Helical" evidence="12">
    <location>
        <begin position="20"/>
        <end position="40"/>
    </location>
</feature>
<keyword evidence="15" id="KW-1185">Reference proteome</keyword>
<keyword evidence="11 14" id="KW-0407">Ion channel</keyword>
<evidence type="ECO:0000256" key="6">
    <source>
        <dbReference type="ARBA" id="ARBA00022882"/>
    </source>
</evidence>
<feature type="transmembrane region" description="Helical" evidence="12">
    <location>
        <begin position="49"/>
        <end position="67"/>
    </location>
</feature>
<dbReference type="InterPro" id="IPR005821">
    <property type="entry name" value="Ion_trans_dom"/>
</dbReference>
<dbReference type="PRINTS" id="PR00169">
    <property type="entry name" value="KCHANNEL"/>
</dbReference>
<feature type="transmembrane region" description="Helical" evidence="12">
    <location>
        <begin position="87"/>
        <end position="109"/>
    </location>
</feature>
<feature type="transmembrane region" description="Helical" evidence="12">
    <location>
        <begin position="184"/>
        <end position="201"/>
    </location>
</feature>
<keyword evidence="4 12" id="KW-0812">Transmembrane</keyword>
<dbReference type="InterPro" id="IPR027359">
    <property type="entry name" value="Volt_channel_dom_sf"/>
</dbReference>
<proteinExistence type="predicted"/>
<keyword evidence="7" id="KW-0630">Potassium</keyword>
<name>A0A2W7PWF6_9RHOB</name>
<gene>
    <name evidence="14" type="ORF">LY56_02517</name>
</gene>
<accession>A0A2W7PWF6</accession>
<dbReference type="Gene3D" id="1.10.287.70">
    <property type="match status" value="1"/>
</dbReference>
<dbReference type="Pfam" id="PF00520">
    <property type="entry name" value="Ion_trans"/>
    <property type="match status" value="1"/>
</dbReference>
<dbReference type="EMBL" id="QKZQ01000012">
    <property type="protein sequence ID" value="PZX40634.1"/>
    <property type="molecule type" value="Genomic_DNA"/>
</dbReference>
<dbReference type="Proteomes" id="UP000249364">
    <property type="component" value="Unassembled WGS sequence"/>
</dbReference>
<keyword evidence="2" id="KW-0813">Transport</keyword>
<evidence type="ECO:0000256" key="1">
    <source>
        <dbReference type="ARBA" id="ARBA00004141"/>
    </source>
</evidence>
<keyword evidence="3" id="KW-0633">Potassium transport</keyword>
<evidence type="ECO:0000256" key="2">
    <source>
        <dbReference type="ARBA" id="ARBA00022448"/>
    </source>
</evidence>
<evidence type="ECO:0000256" key="5">
    <source>
        <dbReference type="ARBA" id="ARBA00022826"/>
    </source>
</evidence>
<evidence type="ECO:0000313" key="15">
    <source>
        <dbReference type="Proteomes" id="UP000249364"/>
    </source>
</evidence>
<dbReference type="InterPro" id="IPR028325">
    <property type="entry name" value="VG_K_chnl"/>
</dbReference>
<evidence type="ECO:0000256" key="4">
    <source>
        <dbReference type="ARBA" id="ARBA00022692"/>
    </source>
</evidence>
<dbReference type="SUPFAM" id="SSF81324">
    <property type="entry name" value="Voltage-gated potassium channels"/>
    <property type="match status" value="1"/>
</dbReference>
<evidence type="ECO:0000256" key="12">
    <source>
        <dbReference type="SAM" id="Phobius"/>
    </source>
</evidence>
<dbReference type="PANTHER" id="PTHR11537:SF254">
    <property type="entry name" value="POTASSIUM VOLTAGE-GATED CHANNEL PROTEIN SHAB"/>
    <property type="match status" value="1"/>
</dbReference>
<evidence type="ECO:0000256" key="8">
    <source>
        <dbReference type="ARBA" id="ARBA00022989"/>
    </source>
</evidence>
<evidence type="ECO:0000256" key="3">
    <source>
        <dbReference type="ARBA" id="ARBA00022538"/>
    </source>
</evidence>
<dbReference type="AlphaFoldDB" id="A0A2W7PWF6"/>
<dbReference type="Gene3D" id="1.20.120.350">
    <property type="entry name" value="Voltage-gated potassium channels. Chain C"/>
    <property type="match status" value="1"/>
</dbReference>
<keyword evidence="5" id="KW-0631">Potassium channel</keyword>
<keyword evidence="8 12" id="KW-1133">Transmembrane helix</keyword>
<feature type="domain" description="Ion transport" evidence="13">
    <location>
        <begin position="24"/>
        <end position="239"/>
    </location>
</feature>
<organism evidence="14 15">
    <name type="scientific">Roseinatronobacter thiooxidans</name>
    <dbReference type="NCBI Taxonomy" id="121821"/>
    <lineage>
        <taxon>Bacteria</taxon>
        <taxon>Pseudomonadati</taxon>
        <taxon>Pseudomonadota</taxon>
        <taxon>Alphaproteobacteria</taxon>
        <taxon>Rhodobacterales</taxon>
        <taxon>Paracoccaceae</taxon>
        <taxon>Roseinatronobacter</taxon>
    </lineage>
</organism>
<evidence type="ECO:0000256" key="7">
    <source>
        <dbReference type="ARBA" id="ARBA00022958"/>
    </source>
</evidence>
<feature type="transmembrane region" description="Helical" evidence="12">
    <location>
        <begin position="152"/>
        <end position="172"/>
    </location>
</feature>
<dbReference type="GO" id="GO:0008076">
    <property type="term" value="C:voltage-gated potassium channel complex"/>
    <property type="evidence" value="ECO:0007669"/>
    <property type="project" value="InterPro"/>
</dbReference>